<evidence type="ECO:0000313" key="1">
    <source>
        <dbReference type="EMBL" id="QTA86971.1"/>
    </source>
</evidence>
<protein>
    <submittedName>
        <fullName evidence="1">Uncharacterized protein</fullName>
    </submittedName>
</protein>
<accession>A0A975BK43</accession>
<evidence type="ECO:0000313" key="2">
    <source>
        <dbReference type="Proteomes" id="UP000663722"/>
    </source>
</evidence>
<reference evidence="1" key="1">
    <citation type="journal article" date="2021" name="Microb. Physiol.">
        <title>Proteogenomic Insights into the Physiology of Marine, Sulfate-Reducing, Filamentous Desulfonema limicola and Desulfonema magnum.</title>
        <authorList>
            <person name="Schnaars V."/>
            <person name="Wohlbrand L."/>
            <person name="Scheve S."/>
            <person name="Hinrichs C."/>
            <person name="Reinhardt R."/>
            <person name="Rabus R."/>
        </authorList>
    </citation>
    <scope>NUCLEOTIDE SEQUENCE</scope>
    <source>
        <strain evidence="1">4be13</strain>
    </source>
</reference>
<gene>
    <name evidence="1" type="ORF">dnm_029980</name>
</gene>
<sequence>MKVFSLLRRFPDEFTCANLIGRVGFCPASLNQSVFQYL</sequence>
<keyword evidence="2" id="KW-1185">Reference proteome</keyword>
<dbReference type="Proteomes" id="UP000663722">
    <property type="component" value="Chromosome"/>
</dbReference>
<dbReference type="KEGG" id="dmm:dnm_029980"/>
<dbReference type="AlphaFoldDB" id="A0A975BK43"/>
<dbReference type="EMBL" id="CP061800">
    <property type="protein sequence ID" value="QTA86971.1"/>
    <property type="molecule type" value="Genomic_DNA"/>
</dbReference>
<name>A0A975BK43_9BACT</name>
<organism evidence="1 2">
    <name type="scientific">Desulfonema magnum</name>
    <dbReference type="NCBI Taxonomy" id="45655"/>
    <lineage>
        <taxon>Bacteria</taxon>
        <taxon>Pseudomonadati</taxon>
        <taxon>Thermodesulfobacteriota</taxon>
        <taxon>Desulfobacteria</taxon>
        <taxon>Desulfobacterales</taxon>
        <taxon>Desulfococcaceae</taxon>
        <taxon>Desulfonema</taxon>
    </lineage>
</organism>
<proteinExistence type="predicted"/>